<dbReference type="Gene3D" id="3.40.50.360">
    <property type="match status" value="1"/>
</dbReference>
<dbReference type="eggNOG" id="COG0716">
    <property type="taxonomic scope" value="Bacteria"/>
</dbReference>
<dbReference type="HOGENOM" id="CLU_132523_0_0_11"/>
<evidence type="ECO:0000313" key="2">
    <source>
        <dbReference type="EMBL" id="BAL88539.1"/>
    </source>
</evidence>
<dbReference type="STRING" id="512565.AMIS_33190"/>
<dbReference type="RefSeq" id="WP_014443434.1">
    <property type="nucleotide sequence ID" value="NC_017093.1"/>
</dbReference>
<dbReference type="KEGG" id="ams:AMIS_33190"/>
<dbReference type="Pfam" id="PF00258">
    <property type="entry name" value="Flavodoxin_1"/>
    <property type="match status" value="1"/>
</dbReference>
<dbReference type="InterPro" id="IPR001226">
    <property type="entry name" value="Flavodoxin_CS"/>
</dbReference>
<dbReference type="PATRIC" id="fig|512565.3.peg.3316"/>
<dbReference type="SUPFAM" id="SSF52218">
    <property type="entry name" value="Flavoproteins"/>
    <property type="match status" value="1"/>
</dbReference>
<dbReference type="PROSITE" id="PS00201">
    <property type="entry name" value="FLAVODOXIN"/>
    <property type="match status" value="1"/>
</dbReference>
<sequence>MRALVVYESMFGNTATIARAVADGLAETFQVTVADVHSRPPATGMDLLVVGAPTHAFGLSRPATRADAARQGEVRTGAQEYGVREYLDALSLPAGAPVAAFDTKVNKPMLTGSAARKAARKLHGLGARVVLPAQSFRVGGTTGPLIDGELERARQWARSVAAAVPG</sequence>
<dbReference type="InterPro" id="IPR029039">
    <property type="entry name" value="Flavoprotein-like_sf"/>
</dbReference>
<name>I0H6A2_ACTM4</name>
<gene>
    <name evidence="2" type="ordered locus">AMIS_33190</name>
</gene>
<feature type="domain" description="Flavodoxin-like" evidence="1">
    <location>
        <begin position="3"/>
        <end position="161"/>
    </location>
</feature>
<dbReference type="EMBL" id="AP012319">
    <property type="protein sequence ID" value="BAL88539.1"/>
    <property type="molecule type" value="Genomic_DNA"/>
</dbReference>
<evidence type="ECO:0000313" key="3">
    <source>
        <dbReference type="Proteomes" id="UP000007882"/>
    </source>
</evidence>
<dbReference type="Proteomes" id="UP000007882">
    <property type="component" value="Chromosome"/>
</dbReference>
<dbReference type="GO" id="GO:0009055">
    <property type="term" value="F:electron transfer activity"/>
    <property type="evidence" value="ECO:0007669"/>
    <property type="project" value="InterPro"/>
</dbReference>
<protein>
    <submittedName>
        <fullName evidence="2">Putative flavodoxin</fullName>
    </submittedName>
</protein>
<dbReference type="GO" id="GO:0010181">
    <property type="term" value="F:FMN binding"/>
    <property type="evidence" value="ECO:0007669"/>
    <property type="project" value="InterPro"/>
</dbReference>
<dbReference type="OrthoDB" id="3253043at2"/>
<proteinExistence type="predicted"/>
<dbReference type="AlphaFoldDB" id="I0H6A2"/>
<dbReference type="InterPro" id="IPR008254">
    <property type="entry name" value="Flavodoxin/NO_synth"/>
</dbReference>
<reference evidence="2 3" key="1">
    <citation type="submission" date="2012-02" db="EMBL/GenBank/DDBJ databases">
        <title>Complete genome sequence of Actinoplanes missouriensis 431 (= NBRC 102363).</title>
        <authorList>
            <person name="Ohnishi Y."/>
            <person name="Ishikawa J."/>
            <person name="Sekine M."/>
            <person name="Hosoyama A."/>
            <person name="Harada T."/>
            <person name="Narita H."/>
            <person name="Hata T."/>
            <person name="Konno Y."/>
            <person name="Tutikane K."/>
            <person name="Fujita N."/>
            <person name="Horinouchi S."/>
            <person name="Hayakawa M."/>
        </authorList>
    </citation>
    <scope>NUCLEOTIDE SEQUENCE [LARGE SCALE GENOMIC DNA]</scope>
    <source>
        <strain evidence="3">ATCC 14538 / DSM 43046 / CBS 188.64 / JCM 3121 / NBRC 102363 / NCIMB 12654 / NRRL B-3342 / UNCC 431</strain>
    </source>
</reference>
<accession>I0H6A2</accession>
<evidence type="ECO:0000259" key="1">
    <source>
        <dbReference type="PROSITE" id="PS50902"/>
    </source>
</evidence>
<organism evidence="2 3">
    <name type="scientific">Actinoplanes missouriensis (strain ATCC 14538 / DSM 43046 / CBS 188.64 / JCM 3121 / NBRC 102363 / NCIMB 12654 / NRRL B-3342 / UNCC 431)</name>
    <dbReference type="NCBI Taxonomy" id="512565"/>
    <lineage>
        <taxon>Bacteria</taxon>
        <taxon>Bacillati</taxon>
        <taxon>Actinomycetota</taxon>
        <taxon>Actinomycetes</taxon>
        <taxon>Micromonosporales</taxon>
        <taxon>Micromonosporaceae</taxon>
        <taxon>Actinoplanes</taxon>
    </lineage>
</organism>
<dbReference type="PROSITE" id="PS50902">
    <property type="entry name" value="FLAVODOXIN_LIKE"/>
    <property type="match status" value="1"/>
</dbReference>
<keyword evidence="3" id="KW-1185">Reference proteome</keyword>